<dbReference type="GO" id="GO:0006310">
    <property type="term" value="P:DNA recombination"/>
    <property type="evidence" value="ECO:0007669"/>
    <property type="project" value="UniProtKB-KW"/>
</dbReference>
<evidence type="ECO:0000313" key="2">
    <source>
        <dbReference type="EMBL" id="ACT20080.1"/>
    </source>
</evidence>
<dbReference type="KEGG" id="gem:GM21_4064"/>
<accession>C6E9I0</accession>
<dbReference type="AlphaFoldDB" id="C6E9I0"/>
<dbReference type="OrthoDB" id="8368662at2"/>
<proteinExistence type="predicted"/>
<gene>
    <name evidence="2" type="ordered locus">GM21_4064</name>
</gene>
<dbReference type="HOGENOM" id="CLU_823262_0_0_7"/>
<dbReference type="STRING" id="443144.GM21_4064"/>
<evidence type="ECO:0000256" key="1">
    <source>
        <dbReference type="ARBA" id="ARBA00023172"/>
    </source>
</evidence>
<dbReference type="SUPFAM" id="SSF56349">
    <property type="entry name" value="DNA breaking-rejoining enzymes"/>
    <property type="match status" value="1"/>
</dbReference>
<name>C6E9I0_GEOSM</name>
<protein>
    <submittedName>
        <fullName evidence="2">Integrase family protein</fullName>
    </submittedName>
</protein>
<sequence length="337" mass="38143">MTQGNSLTLHLENLDLPEKAITRNGLEFDPAADKWRFMTNGGGIYFNIAKFHPFCASELVHSIRKTLVWYLENRSVPYASITFNMLKEFFTTISNGTVLGGLVARVTQADIINYKITLDNLRGWHLSFIRTFFLKMQRLGYPGIEPAASRLLEELTIKGARKGWAVMTMDPEEGPFTNMELRLIQGEVTSAYGKGILTNRDYSLVWLFMALGLRPSQVADLKVGDLEVRKRSYVLNVPRVKQRGQIRRAEFKERKLIDPVGQVLSAWCEQVKSEFSQKVSDPSTLPIFTCNRHSAVAEPGFQYHSDSDILGNRLGTIFKKLSIKSPRTGELSIGFEN</sequence>
<dbReference type="eggNOG" id="COG0582">
    <property type="taxonomic scope" value="Bacteria"/>
</dbReference>
<dbReference type="GO" id="GO:0003677">
    <property type="term" value="F:DNA binding"/>
    <property type="evidence" value="ECO:0007669"/>
    <property type="project" value="InterPro"/>
</dbReference>
<organism evidence="2">
    <name type="scientific">Geobacter sp. (strain M21)</name>
    <dbReference type="NCBI Taxonomy" id="443144"/>
    <lineage>
        <taxon>Bacteria</taxon>
        <taxon>Pseudomonadati</taxon>
        <taxon>Thermodesulfobacteriota</taxon>
        <taxon>Desulfuromonadia</taxon>
        <taxon>Geobacterales</taxon>
        <taxon>Geobacteraceae</taxon>
        <taxon>Geobacter</taxon>
    </lineage>
</organism>
<reference evidence="2" key="1">
    <citation type="submission" date="2009-07" db="EMBL/GenBank/DDBJ databases">
        <title>Complete sequence of Geobacter sp. M21.</title>
        <authorList>
            <consortium name="US DOE Joint Genome Institute"/>
            <person name="Lucas S."/>
            <person name="Copeland A."/>
            <person name="Lapidus A."/>
            <person name="Glavina del Rio T."/>
            <person name="Dalin E."/>
            <person name="Tice H."/>
            <person name="Bruce D."/>
            <person name="Goodwin L."/>
            <person name="Pitluck S."/>
            <person name="Saunders E."/>
            <person name="Brettin T."/>
            <person name="Detter J.C."/>
            <person name="Han C."/>
            <person name="Larimer F."/>
            <person name="Land M."/>
            <person name="Hauser L."/>
            <person name="Kyrpides N."/>
            <person name="Ovchinnikova G."/>
            <person name="Lovley D."/>
        </authorList>
    </citation>
    <scope>NUCLEOTIDE SEQUENCE [LARGE SCALE GENOMIC DNA]</scope>
    <source>
        <strain evidence="2">M21</strain>
    </source>
</reference>
<dbReference type="InterPro" id="IPR013762">
    <property type="entry name" value="Integrase-like_cat_sf"/>
</dbReference>
<dbReference type="Gene3D" id="1.10.443.10">
    <property type="entry name" value="Intergrase catalytic core"/>
    <property type="match status" value="1"/>
</dbReference>
<dbReference type="InterPro" id="IPR011010">
    <property type="entry name" value="DNA_brk_join_enz"/>
</dbReference>
<dbReference type="GO" id="GO:0015074">
    <property type="term" value="P:DNA integration"/>
    <property type="evidence" value="ECO:0007669"/>
    <property type="project" value="InterPro"/>
</dbReference>
<keyword evidence="1" id="KW-0233">DNA recombination</keyword>
<dbReference type="EMBL" id="CP001661">
    <property type="protein sequence ID" value="ACT20080.1"/>
    <property type="molecule type" value="Genomic_DNA"/>
</dbReference>